<evidence type="ECO:0000256" key="1">
    <source>
        <dbReference type="ARBA" id="ARBA00004167"/>
    </source>
</evidence>
<dbReference type="FunFam" id="3.30.479.30:FF:000004">
    <property type="entry name" value="Putative membrane protease family, stomatin"/>
    <property type="match status" value="1"/>
</dbReference>
<dbReference type="PRINTS" id="PR00721">
    <property type="entry name" value="STOMATIN"/>
</dbReference>
<evidence type="ECO:0000313" key="7">
    <source>
        <dbReference type="Proteomes" id="UP000502179"/>
    </source>
</evidence>
<dbReference type="InterPro" id="IPR018080">
    <property type="entry name" value="Band_7/stomatin-like_CS"/>
</dbReference>
<organism evidence="6 7">
    <name type="scientific">Thermosulfuriphilus ammonigenes</name>
    <dbReference type="NCBI Taxonomy" id="1936021"/>
    <lineage>
        <taxon>Bacteria</taxon>
        <taxon>Pseudomonadati</taxon>
        <taxon>Thermodesulfobacteriota</taxon>
        <taxon>Thermodesulfobacteria</taxon>
        <taxon>Thermodesulfobacteriales</taxon>
        <taxon>Thermodesulfobacteriaceae</taxon>
        <taxon>Thermosulfuriphilus</taxon>
    </lineage>
</organism>
<evidence type="ECO:0000256" key="2">
    <source>
        <dbReference type="ARBA" id="ARBA00008164"/>
    </source>
</evidence>
<dbReference type="RefSeq" id="WP_166031700.1">
    <property type="nucleotide sequence ID" value="NZ_CP048877.1"/>
</dbReference>
<dbReference type="CDD" id="cd08826">
    <property type="entry name" value="SPFH_eoslipins_u1"/>
    <property type="match status" value="1"/>
</dbReference>
<dbReference type="SUPFAM" id="SSF117892">
    <property type="entry name" value="Band 7/SPFH domain"/>
    <property type="match status" value="1"/>
</dbReference>
<dbReference type="GO" id="GO:0005886">
    <property type="term" value="C:plasma membrane"/>
    <property type="evidence" value="ECO:0007669"/>
    <property type="project" value="InterPro"/>
</dbReference>
<dbReference type="PANTHER" id="PTHR10264">
    <property type="entry name" value="BAND 7 PROTEIN-RELATED"/>
    <property type="match status" value="1"/>
</dbReference>
<reference evidence="6 7" key="1">
    <citation type="submission" date="2020-02" db="EMBL/GenBank/DDBJ databases">
        <title>Genome analysis of Thermosulfuriphilus ammonigenes ST65T, an anaerobic thermophilic chemolithoautotrophic bacterium isolated from a deep-sea hydrothermal vent.</title>
        <authorList>
            <person name="Slobodkina G."/>
            <person name="Allioux M."/>
            <person name="Merkel A."/>
            <person name="Alain K."/>
            <person name="Jebbar M."/>
            <person name="Slobodkin A."/>
        </authorList>
    </citation>
    <scope>NUCLEOTIDE SEQUENCE [LARGE SCALE GENOMIC DNA]</scope>
    <source>
        <strain evidence="6 7">ST65</strain>
    </source>
</reference>
<evidence type="ECO:0000313" key="6">
    <source>
        <dbReference type="EMBL" id="QIJ71480.1"/>
    </source>
</evidence>
<proteinExistence type="inferred from homology"/>
<dbReference type="InterPro" id="IPR001107">
    <property type="entry name" value="Band_7"/>
</dbReference>
<dbReference type="InterPro" id="IPR001972">
    <property type="entry name" value="Stomatin_HflK_fam"/>
</dbReference>
<dbReference type="GO" id="GO:0098552">
    <property type="term" value="C:side of membrane"/>
    <property type="evidence" value="ECO:0007669"/>
    <property type="project" value="UniProtKB-ARBA"/>
</dbReference>
<comment type="similarity">
    <text evidence="2">Belongs to the band 7/mec-2 family.</text>
</comment>
<evidence type="ECO:0000256" key="4">
    <source>
        <dbReference type="ARBA" id="ARBA00023136"/>
    </source>
</evidence>
<dbReference type="PROSITE" id="PS01270">
    <property type="entry name" value="BAND_7"/>
    <property type="match status" value="1"/>
</dbReference>
<comment type="subcellular location">
    <subcellularLocation>
        <location evidence="1">Membrane</location>
        <topology evidence="1">Single-pass membrane protein</topology>
    </subcellularLocation>
</comment>
<dbReference type="Gene3D" id="6.10.250.2090">
    <property type="match status" value="1"/>
</dbReference>
<dbReference type="Proteomes" id="UP000502179">
    <property type="component" value="Chromosome"/>
</dbReference>
<keyword evidence="7" id="KW-1185">Reference proteome</keyword>
<keyword evidence="4" id="KW-0472">Membrane</keyword>
<protein>
    <recommendedName>
        <fullName evidence="3">Protein QmcA</fullName>
    </recommendedName>
</protein>
<dbReference type="EMBL" id="CP048877">
    <property type="protein sequence ID" value="QIJ71480.1"/>
    <property type="molecule type" value="Genomic_DNA"/>
</dbReference>
<dbReference type="Gene3D" id="3.30.479.30">
    <property type="entry name" value="Band 7 domain"/>
    <property type="match status" value="1"/>
</dbReference>
<evidence type="ECO:0000259" key="5">
    <source>
        <dbReference type="SMART" id="SM00244"/>
    </source>
</evidence>
<name>A0A6G7PV34_9BACT</name>
<accession>A0A6G7PV34</accession>
<dbReference type="SMART" id="SM00244">
    <property type="entry name" value="PHB"/>
    <property type="match status" value="1"/>
</dbReference>
<dbReference type="AlphaFoldDB" id="A0A6G7PV34"/>
<sequence length="269" mass="30191">MPISFSFLFLLLVLFLFSALKILNEYERGVVFRLGRVIGAKGPGLVIIIPLIDKMRKVDLRTVTLDVPPQEVITKDNVSVKVSAVVYFRVIDANKAVIEVEDYFFATSQLAQTTLRSICGQAELDELLSEREKLNSKIQAILDQDTEPWGVKVSKVEIKEIDLPDEMKRAMAKQAEAERERRSKIINAEGELQASKKLAEAARILSESPASIQLRYLQTLREVASENNSTTLFPIPIDLFRPFIEGTVDKVRAREVDKDGGRGTEQTSP</sequence>
<evidence type="ECO:0000256" key="3">
    <source>
        <dbReference type="ARBA" id="ARBA00017055"/>
    </source>
</evidence>
<dbReference type="InterPro" id="IPR036013">
    <property type="entry name" value="Band_7/SPFH_dom_sf"/>
</dbReference>
<dbReference type="InterPro" id="IPR043202">
    <property type="entry name" value="Band-7_stomatin-like"/>
</dbReference>
<gene>
    <name evidence="6" type="ORF">G4V39_03950</name>
</gene>
<dbReference type="KEGG" id="tav:G4V39_03950"/>
<dbReference type="Pfam" id="PF01145">
    <property type="entry name" value="Band_7"/>
    <property type="match status" value="1"/>
</dbReference>
<dbReference type="PANTHER" id="PTHR10264:SF19">
    <property type="entry name" value="AT06885P-RELATED"/>
    <property type="match status" value="1"/>
</dbReference>
<feature type="domain" description="Band 7" evidence="5">
    <location>
        <begin position="18"/>
        <end position="175"/>
    </location>
</feature>